<dbReference type="PANTHER" id="PTHR36849:SF1">
    <property type="entry name" value="CYTOPLASMIC PROTEIN"/>
    <property type="match status" value="1"/>
</dbReference>
<dbReference type="Pfam" id="PF22752">
    <property type="entry name" value="DUF488-N3i"/>
    <property type="match status" value="1"/>
</dbReference>
<name>A0A4R2BZD2_9HYPH</name>
<sequence>MTSCKLKRVYAAPETSDGTRILVDRLWPRGIAKEKARIDLWLKDIAPSDPLRKRFHGKPDDWEAFCEAYAEELEEEAAQAAVEELRDLLRKGPVTLLYAARDESHNNAVALKAWLERNR</sequence>
<dbReference type="RefSeq" id="WP_132073639.1">
    <property type="nucleotide sequence ID" value="NZ_SLVU01000004.1"/>
</dbReference>
<dbReference type="Proteomes" id="UP000295043">
    <property type="component" value="Unassembled WGS sequence"/>
</dbReference>
<dbReference type="InterPro" id="IPR052552">
    <property type="entry name" value="YeaO-like"/>
</dbReference>
<organism evidence="1 2">
    <name type="scientific">Sinorhizobium americanum</name>
    <dbReference type="NCBI Taxonomy" id="194963"/>
    <lineage>
        <taxon>Bacteria</taxon>
        <taxon>Pseudomonadati</taxon>
        <taxon>Pseudomonadota</taxon>
        <taxon>Alphaproteobacteria</taxon>
        <taxon>Hyphomicrobiales</taxon>
        <taxon>Rhizobiaceae</taxon>
        <taxon>Sinorhizobium/Ensifer group</taxon>
        <taxon>Sinorhizobium</taxon>
    </lineage>
</organism>
<protein>
    <submittedName>
        <fullName evidence="1">Uncharacterized protein YeaO (DUF488 family)</fullName>
    </submittedName>
</protein>
<proteinExistence type="predicted"/>
<accession>A0A4R2BZD2</accession>
<gene>
    <name evidence="1" type="ORF">EV184_104159</name>
</gene>
<evidence type="ECO:0000313" key="2">
    <source>
        <dbReference type="Proteomes" id="UP000295043"/>
    </source>
</evidence>
<dbReference type="PANTHER" id="PTHR36849">
    <property type="entry name" value="CYTOPLASMIC PROTEIN-RELATED"/>
    <property type="match status" value="1"/>
</dbReference>
<reference evidence="1 2" key="1">
    <citation type="submission" date="2019-03" db="EMBL/GenBank/DDBJ databases">
        <title>Genomic Encyclopedia of Type Strains, Phase IV (KMG-V): Genome sequencing to study the core and pangenomes of soil and plant-associated prokaryotes.</title>
        <authorList>
            <person name="Whitman W."/>
        </authorList>
    </citation>
    <scope>NUCLEOTIDE SEQUENCE [LARGE SCALE GENOMIC DNA]</scope>
    <source>
        <strain evidence="1 2">23C40</strain>
    </source>
</reference>
<evidence type="ECO:0000313" key="1">
    <source>
        <dbReference type="EMBL" id="TCN32493.1"/>
    </source>
</evidence>
<dbReference type="AlphaFoldDB" id="A0A4R2BZD2"/>
<comment type="caution">
    <text evidence="1">The sequence shown here is derived from an EMBL/GenBank/DDBJ whole genome shotgun (WGS) entry which is preliminary data.</text>
</comment>
<dbReference type="EMBL" id="SLVU01000004">
    <property type="protein sequence ID" value="TCN32493.1"/>
    <property type="molecule type" value="Genomic_DNA"/>
</dbReference>